<evidence type="ECO:0000313" key="2">
    <source>
        <dbReference type="EMBL" id="MFC7331102.1"/>
    </source>
</evidence>
<evidence type="ECO:0000313" key="3">
    <source>
        <dbReference type="Proteomes" id="UP001596540"/>
    </source>
</evidence>
<proteinExistence type="predicted"/>
<dbReference type="Gene3D" id="3.40.109.10">
    <property type="entry name" value="NADH Oxidase"/>
    <property type="match status" value="1"/>
</dbReference>
<dbReference type="EMBL" id="JBHTBH010000015">
    <property type="protein sequence ID" value="MFC7331102.1"/>
    <property type="molecule type" value="Genomic_DNA"/>
</dbReference>
<keyword evidence="3" id="KW-1185">Reference proteome</keyword>
<name>A0ABW2KM88_9ACTN</name>
<gene>
    <name evidence="2" type="ORF">ACFQRF_25520</name>
</gene>
<reference evidence="3" key="1">
    <citation type="journal article" date="2019" name="Int. J. Syst. Evol. Microbiol.">
        <title>The Global Catalogue of Microorganisms (GCM) 10K type strain sequencing project: providing services to taxonomists for standard genome sequencing and annotation.</title>
        <authorList>
            <consortium name="The Broad Institute Genomics Platform"/>
            <consortium name="The Broad Institute Genome Sequencing Center for Infectious Disease"/>
            <person name="Wu L."/>
            <person name="Ma J."/>
        </authorList>
    </citation>
    <scope>NUCLEOTIDE SEQUENCE [LARGE SCALE GENOMIC DNA]</scope>
    <source>
        <strain evidence="3">CGMCC 4.7382</strain>
    </source>
</reference>
<dbReference type="Proteomes" id="UP001596540">
    <property type="component" value="Unassembled WGS sequence"/>
</dbReference>
<dbReference type="InterPro" id="IPR000415">
    <property type="entry name" value="Nitroreductase-like"/>
</dbReference>
<sequence>MKDTPARHGGTTGPDLSAPGTERELLRTARWAAEHAPSVWNTRPWTLETDRGRVCLRIDLRRRLPVADPALRESVISCGAALFTIRITLLAGGWRPDVHRLPDPDRPGLLADVSVAGAAEAGDLERALFAAVAQRRTHRGPFDAQVDDAGLVQSLGAAARTEGARLRVVTEPALVRSLAGLVGAAEHLHRHERVRGEEIARWTRESGGRTAPGVPAQDYPPADDEAARLFPGRDFGHGRIPGRMRVSGTSDGTVAVLATPGDARADWLTAGEALQRVLLTAAHGGVSAAFHPQPLEEPLLRRFIAERMSLAEGGHAQMLMRLGRAAPAAPAQAA</sequence>
<evidence type="ECO:0000256" key="1">
    <source>
        <dbReference type="SAM" id="MobiDB-lite"/>
    </source>
</evidence>
<comment type="caution">
    <text evidence="2">The sequence shown here is derived from an EMBL/GenBank/DDBJ whole genome shotgun (WGS) entry which is preliminary data.</text>
</comment>
<dbReference type="RefSeq" id="WP_379873739.1">
    <property type="nucleotide sequence ID" value="NZ_JBHTBH010000015.1"/>
</dbReference>
<accession>A0ABW2KM88</accession>
<organism evidence="2 3">
    <name type="scientific">Marinactinospora rubrisoli</name>
    <dbReference type="NCBI Taxonomy" id="2715399"/>
    <lineage>
        <taxon>Bacteria</taxon>
        <taxon>Bacillati</taxon>
        <taxon>Actinomycetota</taxon>
        <taxon>Actinomycetes</taxon>
        <taxon>Streptosporangiales</taxon>
        <taxon>Nocardiopsidaceae</taxon>
        <taxon>Marinactinospora</taxon>
    </lineage>
</organism>
<feature type="region of interest" description="Disordered" evidence="1">
    <location>
        <begin position="1"/>
        <end position="21"/>
    </location>
</feature>
<dbReference type="NCBIfam" id="NF047509">
    <property type="entry name" value="Rv3131_FMN_oxido"/>
    <property type="match status" value="1"/>
</dbReference>
<protein>
    <submittedName>
        <fullName evidence="2">Acg family FMN-binding oxidoreductase</fullName>
    </submittedName>
</protein>
<dbReference type="SUPFAM" id="SSF55469">
    <property type="entry name" value="FMN-dependent nitroreductase-like"/>
    <property type="match status" value="1"/>
</dbReference>